<dbReference type="EMBL" id="QLLL01000008">
    <property type="protein sequence ID" value="RAJ00364.1"/>
    <property type="molecule type" value="Genomic_DNA"/>
</dbReference>
<keyword evidence="2" id="KW-1185">Reference proteome</keyword>
<evidence type="ECO:0000313" key="2">
    <source>
        <dbReference type="Proteomes" id="UP000249547"/>
    </source>
</evidence>
<name>A0A327Q900_9BACT</name>
<accession>A0A327Q900</accession>
<dbReference type="Proteomes" id="UP000249547">
    <property type="component" value="Unassembled WGS sequence"/>
</dbReference>
<proteinExistence type="predicted"/>
<gene>
    <name evidence="1" type="ORF">LX64_04067</name>
</gene>
<protein>
    <recommendedName>
        <fullName evidence="3">Outer membrane protein with beta-barrel domain</fullName>
    </recommendedName>
</protein>
<sequence>MLIFGVMLFVALQSNAQKRNYSNSSVGNYNTAIGVRVNPWSIGFTAKHFIAGPHAIEGIVSHQFAGYDNANVTITGLYEYHWNVFGKKEWNMFAGGGLHGGAYKTDYWDNGRRKDGDTKGVFGLDAIWGVEYTFKNIPLTLQGDLKPYVNFTGGHDYYGEQIFGASARFTF</sequence>
<organism evidence="1 2">
    <name type="scientific">Chitinophaga skermanii</name>
    <dbReference type="NCBI Taxonomy" id="331697"/>
    <lineage>
        <taxon>Bacteria</taxon>
        <taxon>Pseudomonadati</taxon>
        <taxon>Bacteroidota</taxon>
        <taxon>Chitinophagia</taxon>
        <taxon>Chitinophagales</taxon>
        <taxon>Chitinophagaceae</taxon>
        <taxon>Chitinophaga</taxon>
    </lineage>
</organism>
<reference evidence="1 2" key="1">
    <citation type="submission" date="2018-06" db="EMBL/GenBank/DDBJ databases">
        <title>Genomic Encyclopedia of Archaeal and Bacterial Type Strains, Phase II (KMG-II): from individual species to whole genera.</title>
        <authorList>
            <person name="Goeker M."/>
        </authorList>
    </citation>
    <scope>NUCLEOTIDE SEQUENCE [LARGE SCALE GENOMIC DNA]</scope>
    <source>
        <strain evidence="1 2">DSM 23857</strain>
    </source>
</reference>
<evidence type="ECO:0000313" key="1">
    <source>
        <dbReference type="EMBL" id="RAJ00364.1"/>
    </source>
</evidence>
<evidence type="ECO:0008006" key="3">
    <source>
        <dbReference type="Google" id="ProtNLM"/>
    </source>
</evidence>
<dbReference type="AlphaFoldDB" id="A0A327Q900"/>
<comment type="caution">
    <text evidence="1">The sequence shown here is derived from an EMBL/GenBank/DDBJ whole genome shotgun (WGS) entry which is preliminary data.</text>
</comment>